<feature type="domain" description="PPM-type phosphatase" evidence="2">
    <location>
        <begin position="180"/>
        <end position="387"/>
    </location>
</feature>
<dbReference type="AlphaFoldDB" id="A0A2P2C1B0"/>
<dbReference type="InterPro" id="IPR052016">
    <property type="entry name" value="Bact_Sigma-Reg"/>
</dbReference>
<proteinExistence type="predicted"/>
<dbReference type="SUPFAM" id="SSF81606">
    <property type="entry name" value="PP2C-like"/>
    <property type="match status" value="1"/>
</dbReference>
<dbReference type="InterPro" id="IPR003018">
    <property type="entry name" value="GAF"/>
</dbReference>
<keyword evidence="1" id="KW-0378">Hydrolase</keyword>
<dbReference type="InterPro" id="IPR001932">
    <property type="entry name" value="PPM-type_phosphatase-like_dom"/>
</dbReference>
<dbReference type="SUPFAM" id="SSF55781">
    <property type="entry name" value="GAF domain-like"/>
    <property type="match status" value="1"/>
</dbReference>
<dbReference type="InterPro" id="IPR036457">
    <property type="entry name" value="PPM-type-like_dom_sf"/>
</dbReference>
<dbReference type="GO" id="GO:0016791">
    <property type="term" value="F:phosphatase activity"/>
    <property type="evidence" value="ECO:0007669"/>
    <property type="project" value="TreeGrafter"/>
</dbReference>
<protein>
    <recommendedName>
        <fullName evidence="2">PPM-type phosphatase domain-containing protein</fullName>
    </recommendedName>
</protein>
<evidence type="ECO:0000256" key="1">
    <source>
        <dbReference type="ARBA" id="ARBA00022801"/>
    </source>
</evidence>
<evidence type="ECO:0000313" key="3">
    <source>
        <dbReference type="EMBL" id="CUR55776.1"/>
    </source>
</evidence>
<dbReference type="PANTHER" id="PTHR43156">
    <property type="entry name" value="STAGE II SPORULATION PROTEIN E-RELATED"/>
    <property type="match status" value="1"/>
</dbReference>
<dbReference type="Gene3D" id="3.60.40.10">
    <property type="entry name" value="PPM-type phosphatase domain"/>
    <property type="match status" value="1"/>
</dbReference>
<dbReference type="PANTHER" id="PTHR43156:SF2">
    <property type="entry name" value="STAGE II SPORULATION PROTEIN E"/>
    <property type="match status" value="1"/>
</dbReference>
<organism evidence="3">
    <name type="scientific">metagenome</name>
    <dbReference type="NCBI Taxonomy" id="256318"/>
    <lineage>
        <taxon>unclassified sequences</taxon>
        <taxon>metagenomes</taxon>
    </lineage>
</organism>
<dbReference type="Gene3D" id="3.30.450.40">
    <property type="match status" value="1"/>
</dbReference>
<dbReference type="Pfam" id="PF07228">
    <property type="entry name" value="SpoIIE"/>
    <property type="match status" value="1"/>
</dbReference>
<dbReference type="SMART" id="SM00331">
    <property type="entry name" value="PP2C_SIG"/>
    <property type="match status" value="1"/>
</dbReference>
<accession>A0A2P2C1B0</accession>
<dbReference type="PROSITE" id="PS51746">
    <property type="entry name" value="PPM_2"/>
    <property type="match status" value="1"/>
</dbReference>
<dbReference type="EMBL" id="CZKA01000024">
    <property type="protein sequence ID" value="CUR55776.1"/>
    <property type="molecule type" value="Genomic_DNA"/>
</dbReference>
<dbReference type="Pfam" id="PF01590">
    <property type="entry name" value="GAF"/>
    <property type="match status" value="1"/>
</dbReference>
<dbReference type="InterPro" id="IPR029016">
    <property type="entry name" value="GAF-like_dom_sf"/>
</dbReference>
<dbReference type="SMART" id="SM00065">
    <property type="entry name" value="GAF"/>
    <property type="match status" value="1"/>
</dbReference>
<gene>
    <name evidence="3" type="ORF">NOCA2300008</name>
</gene>
<name>A0A2P2C1B0_9ZZZZ</name>
<sequence>MDVLHERDRLAALRQLEVLDTPAEERFDRVVRIAQRAFGVPMVSVNLIDEDRSFSKAWLGTGGGVHPRSDTFCSRTIESDAALVVPDLSADERFADNKHVVGEPHVRFYAGQPLAAPGGQRVGSLCILDFAPRTMTAAEIALLRDLADWVEHELASSADLVHARDVQRRLLPSRAPDVPGYDVAGRCLPARDLGGDYFDWHFREGELQFVVADVMGKGIGAALIAASVRSVLRGSSHFNNLTESVRKTAMAMEEDLTDTATFVTMFVARLAPETGGLEYVDAGHGLAIIIPAAGDVRTLFSDGLPLGALDNDTWTSRSDRLDPGDTLLVVSDGILDYFPDPTAAVKAAVDLSRDSRDAWEIVDRIVEVGMVAGYQPADDITAVVVRRAS</sequence>
<reference evidence="3" key="1">
    <citation type="submission" date="2015-08" db="EMBL/GenBank/DDBJ databases">
        <authorList>
            <person name="Babu N.S."/>
            <person name="Beckwith C.J."/>
            <person name="Beseler K.G."/>
            <person name="Brison A."/>
            <person name="Carone J.V."/>
            <person name="Caskin T.P."/>
            <person name="Diamond M."/>
            <person name="Durham M.E."/>
            <person name="Foxe J.M."/>
            <person name="Go M."/>
            <person name="Henderson B.A."/>
            <person name="Jones I.B."/>
            <person name="McGettigan J.A."/>
            <person name="Micheletti S.J."/>
            <person name="Nasrallah M.E."/>
            <person name="Ortiz D."/>
            <person name="Piller C.R."/>
            <person name="Privatt S.R."/>
            <person name="Schneider S.L."/>
            <person name="Sharp S."/>
            <person name="Smith T.C."/>
            <person name="Stanton J.D."/>
            <person name="Ullery H.E."/>
            <person name="Wilson R.J."/>
            <person name="Serrano M.G."/>
            <person name="Buck G."/>
            <person name="Lee V."/>
            <person name="Wang Y."/>
            <person name="Carvalho R."/>
            <person name="Voegtly L."/>
            <person name="Shi R."/>
            <person name="Duckworth R."/>
            <person name="Johnson A."/>
            <person name="Loviza R."/>
            <person name="Walstead R."/>
            <person name="Shah Z."/>
            <person name="Kiflezghi M."/>
            <person name="Wade K."/>
            <person name="Ball S.L."/>
            <person name="Bradley K.W."/>
            <person name="Asai D.J."/>
            <person name="Bowman C.A."/>
            <person name="Russell D.A."/>
            <person name="Pope W.H."/>
            <person name="Jacobs-Sera D."/>
            <person name="Hendrix R.W."/>
            <person name="Hatfull G.F."/>
        </authorList>
    </citation>
    <scope>NUCLEOTIDE SEQUENCE</scope>
</reference>
<evidence type="ECO:0000259" key="2">
    <source>
        <dbReference type="PROSITE" id="PS51746"/>
    </source>
</evidence>